<keyword evidence="1" id="KW-0812">Transmembrane</keyword>
<feature type="transmembrane region" description="Helical" evidence="1">
    <location>
        <begin position="21"/>
        <end position="45"/>
    </location>
</feature>
<dbReference type="KEGG" id="pgri:PgNI_01394"/>
<gene>
    <name evidence="3" type="ORF">PgNI_01394</name>
</gene>
<dbReference type="Proteomes" id="UP000515153">
    <property type="component" value="Unplaced"/>
</dbReference>
<keyword evidence="1" id="KW-0472">Membrane</keyword>
<reference evidence="3" key="1">
    <citation type="journal article" date="2019" name="Mol. Biol. Evol.">
        <title>Blast fungal genomes show frequent chromosomal changes, gene gains and losses, and effector gene turnover.</title>
        <authorList>
            <person name="Gomez Luciano L.B."/>
            <person name="Jason Tsai I."/>
            <person name="Chuma I."/>
            <person name="Tosa Y."/>
            <person name="Chen Y.H."/>
            <person name="Li J.Y."/>
            <person name="Li M.Y."/>
            <person name="Jade Lu M.Y."/>
            <person name="Nakayashiki H."/>
            <person name="Li W.H."/>
        </authorList>
    </citation>
    <scope>NUCLEOTIDE SEQUENCE</scope>
    <source>
        <strain evidence="3">NI907</strain>
    </source>
</reference>
<evidence type="ECO:0000256" key="1">
    <source>
        <dbReference type="SAM" id="Phobius"/>
    </source>
</evidence>
<protein>
    <submittedName>
        <fullName evidence="3">Uncharacterized protein</fullName>
    </submittedName>
</protein>
<accession>A0A6P8BHM4</accession>
<reference evidence="3" key="3">
    <citation type="submission" date="2025-08" db="UniProtKB">
        <authorList>
            <consortium name="RefSeq"/>
        </authorList>
    </citation>
    <scope>IDENTIFICATION</scope>
    <source>
        <strain evidence="3">NI907</strain>
    </source>
</reference>
<keyword evidence="2" id="KW-1185">Reference proteome</keyword>
<dbReference type="RefSeq" id="XP_030986803.1">
    <property type="nucleotide sequence ID" value="XM_031121466.1"/>
</dbReference>
<keyword evidence="1" id="KW-1133">Transmembrane helix</keyword>
<evidence type="ECO:0000313" key="3">
    <source>
        <dbReference type="RefSeq" id="XP_030986803.1"/>
    </source>
</evidence>
<dbReference type="GeneID" id="41956380"/>
<feature type="transmembrane region" description="Helical" evidence="1">
    <location>
        <begin position="71"/>
        <end position="91"/>
    </location>
</feature>
<feature type="non-terminal residue" evidence="3">
    <location>
        <position position="1"/>
    </location>
</feature>
<evidence type="ECO:0000313" key="2">
    <source>
        <dbReference type="Proteomes" id="UP000515153"/>
    </source>
</evidence>
<reference evidence="3" key="2">
    <citation type="submission" date="2019-10" db="EMBL/GenBank/DDBJ databases">
        <authorList>
            <consortium name="NCBI Genome Project"/>
        </authorList>
    </citation>
    <scope>NUCLEOTIDE SEQUENCE</scope>
    <source>
        <strain evidence="3">NI907</strain>
    </source>
</reference>
<proteinExistence type="predicted"/>
<sequence length="100" mass="11498">KKLKTNKAASSLHAKKKKKKISSLLLLTLVLLYVVVKVMSFYVVANTRRIWRWALRAPLQTDRHFNRRTTISIAIIFIVFLSFFACGMGIVSEGVAQLWF</sequence>
<name>A0A6P8BHM4_PYRGI</name>
<organism evidence="2 3">
    <name type="scientific">Pyricularia grisea</name>
    <name type="common">Crabgrass-specific blast fungus</name>
    <name type="synonym">Magnaporthe grisea</name>
    <dbReference type="NCBI Taxonomy" id="148305"/>
    <lineage>
        <taxon>Eukaryota</taxon>
        <taxon>Fungi</taxon>
        <taxon>Dikarya</taxon>
        <taxon>Ascomycota</taxon>
        <taxon>Pezizomycotina</taxon>
        <taxon>Sordariomycetes</taxon>
        <taxon>Sordariomycetidae</taxon>
        <taxon>Magnaporthales</taxon>
        <taxon>Pyriculariaceae</taxon>
        <taxon>Pyricularia</taxon>
    </lineage>
</organism>
<dbReference type="AlphaFoldDB" id="A0A6P8BHM4"/>